<feature type="compositionally biased region" description="Low complexity" evidence="1">
    <location>
        <begin position="72"/>
        <end position="82"/>
    </location>
</feature>
<keyword evidence="2" id="KW-1133">Transmembrane helix</keyword>
<feature type="region of interest" description="Disordered" evidence="1">
    <location>
        <begin position="61"/>
        <end position="82"/>
    </location>
</feature>
<dbReference type="EMBL" id="FNCN01000040">
    <property type="protein sequence ID" value="SDI25051.1"/>
    <property type="molecule type" value="Genomic_DNA"/>
</dbReference>
<evidence type="ECO:0000313" key="3">
    <source>
        <dbReference type="EMBL" id="SDI25051.1"/>
    </source>
</evidence>
<feature type="transmembrane region" description="Helical" evidence="2">
    <location>
        <begin position="41"/>
        <end position="59"/>
    </location>
</feature>
<proteinExistence type="predicted"/>
<evidence type="ECO:0000313" key="4">
    <source>
        <dbReference type="Proteomes" id="UP000198923"/>
    </source>
</evidence>
<keyword evidence="2" id="KW-0812">Transmembrane</keyword>
<evidence type="ECO:0000256" key="2">
    <source>
        <dbReference type="SAM" id="Phobius"/>
    </source>
</evidence>
<dbReference type="Proteomes" id="UP000198923">
    <property type="component" value="Unassembled WGS sequence"/>
</dbReference>
<gene>
    <name evidence="3" type="ORF">SAMN05421505_14046</name>
</gene>
<sequence>MLYNLNQLGGALGVAVVALILAASGVGKSSAEVAIGAFRNAYWFLLGVTLVILVATPLLPGRPEHPVPVPAAAPGESAPADT</sequence>
<organism evidence="3 4">
    <name type="scientific">Sinosporangium album</name>
    <dbReference type="NCBI Taxonomy" id="504805"/>
    <lineage>
        <taxon>Bacteria</taxon>
        <taxon>Bacillati</taxon>
        <taxon>Actinomycetota</taxon>
        <taxon>Actinomycetes</taxon>
        <taxon>Streptosporangiales</taxon>
        <taxon>Streptosporangiaceae</taxon>
        <taxon>Sinosporangium</taxon>
    </lineage>
</organism>
<accession>A0A1G8J1Q9</accession>
<reference evidence="3 4" key="1">
    <citation type="submission" date="2016-10" db="EMBL/GenBank/DDBJ databases">
        <authorList>
            <person name="de Groot N.N."/>
        </authorList>
    </citation>
    <scope>NUCLEOTIDE SEQUENCE [LARGE SCALE GENOMIC DNA]</scope>
    <source>
        <strain evidence="3 4">CPCC 201354</strain>
    </source>
</reference>
<protein>
    <submittedName>
        <fullName evidence="3">Uncharacterized protein</fullName>
    </submittedName>
</protein>
<dbReference type="STRING" id="504805.SAMN05421505_14046"/>
<name>A0A1G8J1Q9_9ACTN</name>
<keyword evidence="2" id="KW-0472">Membrane</keyword>
<evidence type="ECO:0000256" key="1">
    <source>
        <dbReference type="SAM" id="MobiDB-lite"/>
    </source>
</evidence>
<dbReference type="AlphaFoldDB" id="A0A1G8J1Q9"/>
<keyword evidence="4" id="KW-1185">Reference proteome</keyword>